<name>A0A928Z6I7_9CYAN</name>
<organism evidence="4 5">
    <name type="scientific">Romeriopsis navalis LEGE 11480</name>
    <dbReference type="NCBI Taxonomy" id="2777977"/>
    <lineage>
        <taxon>Bacteria</taxon>
        <taxon>Bacillati</taxon>
        <taxon>Cyanobacteriota</taxon>
        <taxon>Cyanophyceae</taxon>
        <taxon>Leptolyngbyales</taxon>
        <taxon>Leptolyngbyaceae</taxon>
        <taxon>Romeriopsis</taxon>
        <taxon>Romeriopsis navalis</taxon>
    </lineage>
</organism>
<dbReference type="EMBL" id="JADEXQ010000097">
    <property type="protein sequence ID" value="MBE9032270.1"/>
    <property type="molecule type" value="Genomic_DNA"/>
</dbReference>
<evidence type="ECO:0000256" key="1">
    <source>
        <dbReference type="ARBA" id="ARBA00022679"/>
    </source>
</evidence>
<dbReference type="GO" id="GO:0005886">
    <property type="term" value="C:plasma membrane"/>
    <property type="evidence" value="ECO:0007669"/>
    <property type="project" value="TreeGrafter"/>
</dbReference>
<dbReference type="AlphaFoldDB" id="A0A928Z6I7"/>
<dbReference type="PANTHER" id="PTHR10434:SF11">
    <property type="entry name" value="1-ACYL-SN-GLYCEROL-3-PHOSPHATE ACYLTRANSFERASE"/>
    <property type="match status" value="1"/>
</dbReference>
<evidence type="ECO:0000259" key="3">
    <source>
        <dbReference type="SMART" id="SM00563"/>
    </source>
</evidence>
<dbReference type="GO" id="GO:0006654">
    <property type="term" value="P:phosphatidic acid biosynthetic process"/>
    <property type="evidence" value="ECO:0007669"/>
    <property type="project" value="TreeGrafter"/>
</dbReference>
<keyword evidence="1" id="KW-0808">Transferase</keyword>
<comment type="caution">
    <text evidence="4">The sequence shown here is derived from an EMBL/GenBank/DDBJ whole genome shotgun (WGS) entry which is preliminary data.</text>
</comment>
<dbReference type="GO" id="GO:0003841">
    <property type="term" value="F:1-acylglycerol-3-phosphate O-acyltransferase activity"/>
    <property type="evidence" value="ECO:0007669"/>
    <property type="project" value="TreeGrafter"/>
</dbReference>
<keyword evidence="2 4" id="KW-0012">Acyltransferase</keyword>
<evidence type="ECO:0000256" key="2">
    <source>
        <dbReference type="ARBA" id="ARBA00023315"/>
    </source>
</evidence>
<reference evidence="4" key="1">
    <citation type="submission" date="2020-10" db="EMBL/GenBank/DDBJ databases">
        <authorList>
            <person name="Castelo-Branco R."/>
            <person name="Eusebio N."/>
            <person name="Adriana R."/>
            <person name="Vieira A."/>
            <person name="Brugerolle De Fraissinette N."/>
            <person name="Rezende De Castro R."/>
            <person name="Schneider M.P."/>
            <person name="Vasconcelos V."/>
            <person name="Leao P.N."/>
        </authorList>
    </citation>
    <scope>NUCLEOTIDE SEQUENCE</scope>
    <source>
        <strain evidence="4">LEGE 11480</strain>
    </source>
</reference>
<dbReference type="RefSeq" id="WP_264327092.1">
    <property type="nucleotide sequence ID" value="NZ_JADEXQ010000097.1"/>
</dbReference>
<dbReference type="SMART" id="SM00563">
    <property type="entry name" value="PlsC"/>
    <property type="match status" value="1"/>
</dbReference>
<gene>
    <name evidence="4" type="ORF">IQ266_21255</name>
</gene>
<dbReference type="PANTHER" id="PTHR10434">
    <property type="entry name" value="1-ACYL-SN-GLYCEROL-3-PHOSPHATE ACYLTRANSFERASE"/>
    <property type="match status" value="1"/>
</dbReference>
<proteinExistence type="predicted"/>
<feature type="domain" description="Phospholipid/glycerol acyltransferase" evidence="3">
    <location>
        <begin position="45"/>
        <end position="162"/>
    </location>
</feature>
<accession>A0A928Z6I7</accession>
<evidence type="ECO:0000313" key="4">
    <source>
        <dbReference type="EMBL" id="MBE9032270.1"/>
    </source>
</evidence>
<protein>
    <submittedName>
        <fullName evidence="4">1-acyl-sn-glycerol-3-phosphate acyltransferase</fullName>
    </submittedName>
</protein>
<sequence>MIVSAVRINPWLYGFLFPVHRLLMRTYFRAIDVQGLENIPENGPMVFACKHFSRWDPLVVGFAVQQPIYFMTDIHQFQGFQGWVIENLGGFPVDRQKPDKTSLKTTLQVLRDGKRLVIFPEGGIEREQIVRPLKPGLARMVLQAQTTTQQAIPIVPVVLKYTPDAVAGAAVSVRIDQPIYANQYGEASSKAIAKQLTQAIESRLTALLK</sequence>
<dbReference type="SUPFAM" id="SSF69593">
    <property type="entry name" value="Glycerol-3-phosphate (1)-acyltransferase"/>
    <property type="match status" value="1"/>
</dbReference>
<keyword evidence="5" id="KW-1185">Reference proteome</keyword>
<dbReference type="CDD" id="cd07989">
    <property type="entry name" value="LPLAT_AGPAT-like"/>
    <property type="match status" value="1"/>
</dbReference>
<dbReference type="Proteomes" id="UP000625316">
    <property type="component" value="Unassembled WGS sequence"/>
</dbReference>
<dbReference type="InterPro" id="IPR002123">
    <property type="entry name" value="Plipid/glycerol_acylTrfase"/>
</dbReference>
<evidence type="ECO:0000313" key="5">
    <source>
        <dbReference type="Proteomes" id="UP000625316"/>
    </source>
</evidence>
<dbReference type="Pfam" id="PF01553">
    <property type="entry name" value="Acyltransferase"/>
    <property type="match status" value="1"/>
</dbReference>